<dbReference type="AlphaFoldDB" id="A0A3N5XZG5"/>
<dbReference type="GO" id="GO:0015628">
    <property type="term" value="P:protein secretion by the type II secretion system"/>
    <property type="evidence" value="ECO:0007669"/>
    <property type="project" value="InterPro"/>
</dbReference>
<keyword evidence="4" id="KW-0813">Transport</keyword>
<evidence type="ECO:0000256" key="1">
    <source>
        <dbReference type="ARBA" id="ARBA00004533"/>
    </source>
</evidence>
<comment type="similarity">
    <text evidence="2">Belongs to the GSP N family.</text>
</comment>
<keyword evidence="8" id="KW-0653">Protein transport</keyword>
<organism evidence="12 13">
    <name type="scientific">Alteromonas sediminis</name>
    <dbReference type="NCBI Taxonomy" id="2259342"/>
    <lineage>
        <taxon>Bacteria</taxon>
        <taxon>Pseudomonadati</taxon>
        <taxon>Pseudomonadota</taxon>
        <taxon>Gammaproteobacteria</taxon>
        <taxon>Alteromonadales</taxon>
        <taxon>Alteromonadaceae</taxon>
        <taxon>Alteromonas/Salinimonas group</taxon>
        <taxon>Alteromonas</taxon>
    </lineage>
</organism>
<evidence type="ECO:0000256" key="10">
    <source>
        <dbReference type="ARBA" id="ARBA00030772"/>
    </source>
</evidence>
<gene>
    <name evidence="12" type="ORF">DRW07_11460</name>
</gene>
<reference evidence="12 13" key="1">
    <citation type="submission" date="2018-11" db="EMBL/GenBank/DDBJ databases">
        <authorList>
            <person name="Ye M.-Q."/>
            <person name="Du Z.-J."/>
        </authorList>
    </citation>
    <scope>NUCLEOTIDE SEQUENCE [LARGE SCALE GENOMIC DNA]</scope>
    <source>
        <strain evidence="12 13">U0105</strain>
    </source>
</reference>
<keyword evidence="11" id="KW-1133">Transmembrane helix</keyword>
<keyword evidence="13" id="KW-1185">Reference proteome</keyword>
<keyword evidence="5" id="KW-1003">Cell membrane</keyword>
<keyword evidence="9 11" id="KW-0472">Membrane</keyword>
<dbReference type="Pfam" id="PF01203">
    <property type="entry name" value="T2SSN"/>
    <property type="match status" value="1"/>
</dbReference>
<dbReference type="OrthoDB" id="6118198at2"/>
<evidence type="ECO:0000256" key="5">
    <source>
        <dbReference type="ARBA" id="ARBA00022475"/>
    </source>
</evidence>
<evidence type="ECO:0000313" key="12">
    <source>
        <dbReference type="EMBL" id="RPJ66687.1"/>
    </source>
</evidence>
<evidence type="ECO:0000313" key="13">
    <source>
        <dbReference type="Proteomes" id="UP000275281"/>
    </source>
</evidence>
<dbReference type="EMBL" id="RPOK01000003">
    <property type="protein sequence ID" value="RPJ66687.1"/>
    <property type="molecule type" value="Genomic_DNA"/>
</dbReference>
<dbReference type="InterPro" id="IPR022792">
    <property type="entry name" value="T2SS_protein-GspN"/>
</dbReference>
<comment type="subcellular location">
    <subcellularLocation>
        <location evidence="1">Cell inner membrane</location>
    </subcellularLocation>
</comment>
<sequence>MKKNVIWGISAVIIFVIFMLAKLPASQVLGRVSVGPNIGFYQVEGTLWQGAMARLSINGLPVEDVSWSINPFALLLGQVSLEVRGGNIRDPELISVRGPVRFSLFNVNRVQTEGLQLYLPADRALAKVALPIPVQAGGRFKVSVSELDFGPQCHTLTGNGEWLNAWVGGTQGPIDLGNFSAALQCENNQLRIQVSEPNSLGLSLVSTISPDFQSFSVEGKFKPSDTLPNEVHQAGKFFGSPDAQGYTAFKL</sequence>
<accession>A0A3N5XZG5</accession>
<protein>
    <recommendedName>
        <fullName evidence="3">Type II secretion system protein N</fullName>
    </recommendedName>
    <alternativeName>
        <fullName evidence="10">General secretion pathway protein N</fullName>
    </alternativeName>
</protein>
<dbReference type="GO" id="GO:0015627">
    <property type="term" value="C:type II protein secretion system complex"/>
    <property type="evidence" value="ECO:0007669"/>
    <property type="project" value="InterPro"/>
</dbReference>
<feature type="transmembrane region" description="Helical" evidence="11">
    <location>
        <begin position="6"/>
        <end position="23"/>
    </location>
</feature>
<evidence type="ECO:0000256" key="4">
    <source>
        <dbReference type="ARBA" id="ARBA00022448"/>
    </source>
</evidence>
<keyword evidence="7 11" id="KW-0812">Transmembrane</keyword>
<evidence type="ECO:0000256" key="6">
    <source>
        <dbReference type="ARBA" id="ARBA00022519"/>
    </source>
</evidence>
<evidence type="ECO:0000256" key="7">
    <source>
        <dbReference type="ARBA" id="ARBA00022692"/>
    </source>
</evidence>
<evidence type="ECO:0000256" key="2">
    <source>
        <dbReference type="ARBA" id="ARBA00007208"/>
    </source>
</evidence>
<evidence type="ECO:0000256" key="11">
    <source>
        <dbReference type="SAM" id="Phobius"/>
    </source>
</evidence>
<dbReference type="Proteomes" id="UP000275281">
    <property type="component" value="Unassembled WGS sequence"/>
</dbReference>
<proteinExistence type="inferred from homology"/>
<evidence type="ECO:0000256" key="8">
    <source>
        <dbReference type="ARBA" id="ARBA00022927"/>
    </source>
</evidence>
<evidence type="ECO:0000256" key="3">
    <source>
        <dbReference type="ARBA" id="ARBA00021563"/>
    </source>
</evidence>
<comment type="caution">
    <text evidence="12">The sequence shown here is derived from an EMBL/GenBank/DDBJ whole genome shotgun (WGS) entry which is preliminary data.</text>
</comment>
<name>A0A3N5XZG5_9ALTE</name>
<keyword evidence="6" id="KW-0997">Cell inner membrane</keyword>
<dbReference type="RefSeq" id="WP_124028044.1">
    <property type="nucleotide sequence ID" value="NZ_JBHRSN010000006.1"/>
</dbReference>
<dbReference type="GO" id="GO:0005886">
    <property type="term" value="C:plasma membrane"/>
    <property type="evidence" value="ECO:0007669"/>
    <property type="project" value="UniProtKB-SubCell"/>
</dbReference>
<evidence type="ECO:0000256" key="9">
    <source>
        <dbReference type="ARBA" id="ARBA00023136"/>
    </source>
</evidence>